<feature type="non-terminal residue" evidence="1">
    <location>
        <position position="62"/>
    </location>
</feature>
<sequence>KYTTQSCLECPTCQEMILVGTGGEGKLMLHDGKAECQKNIKKREAEKKQGKNRTLFDVGLFK</sequence>
<protein>
    <submittedName>
        <fullName evidence="1">Uncharacterized protein</fullName>
    </submittedName>
</protein>
<keyword evidence="2" id="KW-1185">Reference proteome</keyword>
<evidence type="ECO:0000313" key="2">
    <source>
        <dbReference type="Proteomes" id="UP000790377"/>
    </source>
</evidence>
<evidence type="ECO:0000313" key="1">
    <source>
        <dbReference type="EMBL" id="KAH7903434.1"/>
    </source>
</evidence>
<feature type="non-terminal residue" evidence="1">
    <location>
        <position position="1"/>
    </location>
</feature>
<accession>A0ACB7ZRH6</accession>
<comment type="caution">
    <text evidence="1">The sequence shown here is derived from an EMBL/GenBank/DDBJ whole genome shotgun (WGS) entry which is preliminary data.</text>
</comment>
<dbReference type="EMBL" id="MU268977">
    <property type="protein sequence ID" value="KAH7903434.1"/>
    <property type="molecule type" value="Genomic_DNA"/>
</dbReference>
<name>A0ACB7ZRH6_9AGAM</name>
<gene>
    <name evidence="1" type="ORF">BJ138DRAFT_975425</name>
</gene>
<proteinExistence type="predicted"/>
<organism evidence="1 2">
    <name type="scientific">Hygrophoropsis aurantiaca</name>
    <dbReference type="NCBI Taxonomy" id="72124"/>
    <lineage>
        <taxon>Eukaryota</taxon>
        <taxon>Fungi</taxon>
        <taxon>Dikarya</taxon>
        <taxon>Basidiomycota</taxon>
        <taxon>Agaricomycotina</taxon>
        <taxon>Agaricomycetes</taxon>
        <taxon>Agaricomycetidae</taxon>
        <taxon>Boletales</taxon>
        <taxon>Coniophorineae</taxon>
        <taxon>Hygrophoropsidaceae</taxon>
        <taxon>Hygrophoropsis</taxon>
    </lineage>
</organism>
<dbReference type="Proteomes" id="UP000790377">
    <property type="component" value="Unassembled WGS sequence"/>
</dbReference>
<reference evidence="1" key="1">
    <citation type="journal article" date="2021" name="New Phytol.">
        <title>Evolutionary innovations through gain and loss of genes in the ectomycorrhizal Boletales.</title>
        <authorList>
            <person name="Wu G."/>
            <person name="Miyauchi S."/>
            <person name="Morin E."/>
            <person name="Kuo A."/>
            <person name="Drula E."/>
            <person name="Varga T."/>
            <person name="Kohler A."/>
            <person name="Feng B."/>
            <person name="Cao Y."/>
            <person name="Lipzen A."/>
            <person name="Daum C."/>
            <person name="Hundley H."/>
            <person name="Pangilinan J."/>
            <person name="Johnson J."/>
            <person name="Barry K."/>
            <person name="LaButti K."/>
            <person name="Ng V."/>
            <person name="Ahrendt S."/>
            <person name="Min B."/>
            <person name="Choi I.G."/>
            <person name="Park H."/>
            <person name="Plett J.M."/>
            <person name="Magnuson J."/>
            <person name="Spatafora J.W."/>
            <person name="Nagy L.G."/>
            <person name="Henrissat B."/>
            <person name="Grigoriev I.V."/>
            <person name="Yang Z.L."/>
            <person name="Xu J."/>
            <person name="Martin F.M."/>
        </authorList>
    </citation>
    <scope>NUCLEOTIDE SEQUENCE</scope>
    <source>
        <strain evidence="1">ATCC 28755</strain>
    </source>
</reference>